<comment type="caution">
    <text evidence="1">The sequence shown here is derived from an EMBL/GenBank/DDBJ whole genome shotgun (WGS) entry which is preliminary data.</text>
</comment>
<sequence length="108" mass="12763">MLEKGWNPRLQEDTLRKDLIEIHPSASSFNIMLDKVKGYAKQSIEYAFDYAKQEWDKSKKVPDFKVGNLVPVSTFNFDNIKDTKESNIPIYNLILLFPYMEPIQFKWN</sequence>
<name>A0A9Q3J6B6_9BASI</name>
<protein>
    <submittedName>
        <fullName evidence="1">Uncharacterized protein</fullName>
    </submittedName>
</protein>
<accession>A0A9Q3J6B6</accession>
<evidence type="ECO:0000313" key="2">
    <source>
        <dbReference type="Proteomes" id="UP000765509"/>
    </source>
</evidence>
<organism evidence="1 2">
    <name type="scientific">Austropuccinia psidii MF-1</name>
    <dbReference type="NCBI Taxonomy" id="1389203"/>
    <lineage>
        <taxon>Eukaryota</taxon>
        <taxon>Fungi</taxon>
        <taxon>Dikarya</taxon>
        <taxon>Basidiomycota</taxon>
        <taxon>Pucciniomycotina</taxon>
        <taxon>Pucciniomycetes</taxon>
        <taxon>Pucciniales</taxon>
        <taxon>Sphaerophragmiaceae</taxon>
        <taxon>Austropuccinia</taxon>
    </lineage>
</organism>
<reference evidence="1" key="1">
    <citation type="submission" date="2021-03" db="EMBL/GenBank/DDBJ databases">
        <title>Draft genome sequence of rust myrtle Austropuccinia psidii MF-1, a brazilian biotype.</title>
        <authorList>
            <person name="Quecine M.C."/>
            <person name="Pachon D.M.R."/>
            <person name="Bonatelli M.L."/>
            <person name="Correr F.H."/>
            <person name="Franceschini L.M."/>
            <person name="Leite T.F."/>
            <person name="Margarido G.R.A."/>
            <person name="Almeida C.A."/>
            <person name="Ferrarezi J.A."/>
            <person name="Labate C.A."/>
        </authorList>
    </citation>
    <scope>NUCLEOTIDE SEQUENCE</scope>
    <source>
        <strain evidence="1">MF-1</strain>
    </source>
</reference>
<evidence type="ECO:0000313" key="1">
    <source>
        <dbReference type="EMBL" id="MBW0556331.1"/>
    </source>
</evidence>
<proteinExistence type="predicted"/>
<dbReference type="AlphaFoldDB" id="A0A9Q3J6B6"/>
<dbReference type="EMBL" id="AVOT02063729">
    <property type="protein sequence ID" value="MBW0556331.1"/>
    <property type="molecule type" value="Genomic_DNA"/>
</dbReference>
<keyword evidence="2" id="KW-1185">Reference proteome</keyword>
<gene>
    <name evidence="1" type="ORF">O181_096046</name>
</gene>
<dbReference type="Proteomes" id="UP000765509">
    <property type="component" value="Unassembled WGS sequence"/>
</dbReference>